<accession>A0A4T0B690</accession>
<feature type="domain" description="PD-(D/E)XK nuclease-like" evidence="1">
    <location>
        <begin position="58"/>
        <end position="306"/>
    </location>
</feature>
<dbReference type="Pfam" id="PF20516">
    <property type="entry name" value="PDDEXK_12"/>
    <property type="match status" value="1"/>
</dbReference>
<evidence type="ECO:0000313" key="2">
    <source>
        <dbReference type="EMBL" id="TIA29666.1"/>
    </source>
</evidence>
<name>A0A4T0B690_AURPU</name>
<dbReference type="AlphaFoldDB" id="A0A4T0B690"/>
<dbReference type="EMBL" id="QZBZ01000419">
    <property type="protein sequence ID" value="TIA29666.1"/>
    <property type="molecule type" value="Genomic_DNA"/>
</dbReference>
<evidence type="ECO:0000259" key="1">
    <source>
        <dbReference type="Pfam" id="PF20516"/>
    </source>
</evidence>
<sequence length="329" mass="36504">METGFPPVRLDFASASSSATGQPPAVVDRLVDVLVEDSGCAIPASVRSLFQVHNPRVAWQTPDSAFTSDTQLGTEAVWAHVQDIERRANKCFRRHMDEHAWCDVVQLVLQLALKIAGGSDPNFTLEINNIQSQALNSTFLPQIRKHGGGGLRYVDKRTEFAIGVDTESGLHADADPEQLFLSPMTDAYTATLPLVCGLEVKRLDGSEEEAQLQLMVWQSAMLAHLDYLRKIGGSHNLPLPPVVAWTVTNYSWRFYVAWKQLDGAVHVMRPFAQSTAASSAGTENTASIFILLKLWTRLISWFETDYYPAYQALLRQAVQAQKAIDPLEH</sequence>
<proteinExistence type="predicted"/>
<comment type="caution">
    <text evidence="2">The sequence shown here is derived from an EMBL/GenBank/DDBJ whole genome shotgun (WGS) entry which is preliminary data.</text>
</comment>
<organism evidence="2 3">
    <name type="scientific">Aureobasidium pullulans</name>
    <name type="common">Black yeast</name>
    <name type="synonym">Pullularia pullulans</name>
    <dbReference type="NCBI Taxonomy" id="5580"/>
    <lineage>
        <taxon>Eukaryota</taxon>
        <taxon>Fungi</taxon>
        <taxon>Dikarya</taxon>
        <taxon>Ascomycota</taxon>
        <taxon>Pezizomycotina</taxon>
        <taxon>Dothideomycetes</taxon>
        <taxon>Dothideomycetidae</taxon>
        <taxon>Dothideales</taxon>
        <taxon>Saccotheciaceae</taxon>
        <taxon>Aureobasidium</taxon>
    </lineage>
</organism>
<dbReference type="Proteomes" id="UP000308724">
    <property type="component" value="Unassembled WGS sequence"/>
</dbReference>
<evidence type="ECO:0000313" key="3">
    <source>
        <dbReference type="Proteomes" id="UP000308724"/>
    </source>
</evidence>
<protein>
    <recommendedName>
        <fullName evidence="1">PD-(D/E)XK nuclease-like domain-containing protein</fullName>
    </recommendedName>
</protein>
<dbReference type="InterPro" id="IPR046797">
    <property type="entry name" value="PDDEXK_12"/>
</dbReference>
<reference evidence="2 3" key="1">
    <citation type="submission" date="2018-10" db="EMBL/GenBank/DDBJ databases">
        <title>Fifty Aureobasidium pullulans genomes reveal a recombining polyextremotolerant generalist.</title>
        <authorList>
            <person name="Gostincar C."/>
            <person name="Turk M."/>
            <person name="Zajc J."/>
            <person name="Gunde-Cimerman N."/>
        </authorList>
    </citation>
    <scope>NUCLEOTIDE SEQUENCE [LARGE SCALE GENOMIC DNA]</scope>
    <source>
        <strain evidence="2 3">EXF-1645</strain>
    </source>
</reference>
<gene>
    <name evidence="2" type="ORF">D6C78_10086</name>
</gene>